<dbReference type="InterPro" id="IPR027417">
    <property type="entry name" value="P-loop_NTPase"/>
</dbReference>
<dbReference type="InterPro" id="IPR050921">
    <property type="entry name" value="T4SS_GSP_E_ATPase"/>
</dbReference>
<evidence type="ECO:0000259" key="2">
    <source>
        <dbReference type="Pfam" id="PF00437"/>
    </source>
</evidence>
<keyword evidence="4" id="KW-1185">Reference proteome</keyword>
<dbReference type="KEGG" id="ahb:bsdtb5_08270"/>
<protein>
    <submittedName>
        <fullName evidence="3">Type II secretion system protein E</fullName>
    </submittedName>
</protein>
<feature type="domain" description="Bacterial type II secretion system protein E" evidence="2">
    <location>
        <begin position="175"/>
        <end position="351"/>
    </location>
</feature>
<dbReference type="EMBL" id="AP024169">
    <property type="protein sequence ID" value="BCN29532.1"/>
    <property type="molecule type" value="Genomic_DNA"/>
</dbReference>
<dbReference type="Proteomes" id="UP000595897">
    <property type="component" value="Chromosome"/>
</dbReference>
<dbReference type="SUPFAM" id="SSF52540">
    <property type="entry name" value="P-loop containing nucleoside triphosphate hydrolases"/>
    <property type="match status" value="1"/>
</dbReference>
<reference evidence="3 4" key="1">
    <citation type="submission" date="2020-11" db="EMBL/GenBank/DDBJ databases">
        <title>Draft genome sequencing of a Lachnospiraceae strain isolated from anoxic soil subjected to BSD treatment.</title>
        <authorList>
            <person name="Uek A."/>
            <person name="Tonouchi A."/>
        </authorList>
    </citation>
    <scope>NUCLEOTIDE SEQUENCE [LARGE SCALE GENOMIC DNA]</scope>
    <source>
        <strain evidence="3 4">TB5</strain>
    </source>
</reference>
<gene>
    <name evidence="3" type="ORF">bsdtb5_08270</name>
</gene>
<dbReference type="Pfam" id="PF00437">
    <property type="entry name" value="T2SSE"/>
    <property type="match status" value="1"/>
</dbReference>
<accession>A0A7R7EIR2</accession>
<comment type="similarity">
    <text evidence="1">Belongs to the GSP E family.</text>
</comment>
<dbReference type="AlphaFoldDB" id="A0A7R7EIR2"/>
<evidence type="ECO:0000313" key="4">
    <source>
        <dbReference type="Proteomes" id="UP000595897"/>
    </source>
</evidence>
<dbReference type="PANTHER" id="PTHR30486">
    <property type="entry name" value="TWITCHING MOTILITY PROTEIN PILT"/>
    <property type="match status" value="1"/>
</dbReference>
<sequence length="456" mass="52091">MSLNNKFVEEKENREKEFIEVLHEVQSYLTTNFSTLFTDEENADNKEQMMNHIKKYLFDHKLRAKGMSSEDTIQNLINEMTEFSILNPFLDPSRNDIEEININAWNDIKINYSNGRIESSKEHFFSPEHCENIIRRLLSRESKMVLDKSRPIVRGHLSSKIRITVMGDGVIDSNVGIAASLRIVNPKQLKKENFISNGTATNQMITLLEVLLQNGTSMCITGETNSGKTTLMSYLLTTIPYEKRIFTIEEDVREFNLVVTDKNGKVLNNVVHTRTKKSDDPVKVIDQEKLLETALTMNPDVICVAEMKGKESFAAQEAANTGHTVITTTHANSCRATYSRMADLCKGNTNMDNQSLIDKAKNAFPIVVFIKKYKDNIRRVKEITECVQDENGETKIVTLFRYRVLKEKKDENGNVIALEGKFEKIHEISENLKNLLIEEAVSEDLLELIVNKEEVI</sequence>
<organism evidence="3 4">
    <name type="scientific">Anaeromicropila herbilytica</name>
    <dbReference type="NCBI Taxonomy" id="2785025"/>
    <lineage>
        <taxon>Bacteria</taxon>
        <taxon>Bacillati</taxon>
        <taxon>Bacillota</taxon>
        <taxon>Clostridia</taxon>
        <taxon>Lachnospirales</taxon>
        <taxon>Lachnospiraceae</taxon>
        <taxon>Anaeromicropila</taxon>
    </lineage>
</organism>
<dbReference type="Gene3D" id="3.30.450.380">
    <property type="match status" value="1"/>
</dbReference>
<dbReference type="Gene3D" id="3.40.50.300">
    <property type="entry name" value="P-loop containing nucleotide triphosphate hydrolases"/>
    <property type="match status" value="1"/>
</dbReference>
<proteinExistence type="inferred from homology"/>
<evidence type="ECO:0000313" key="3">
    <source>
        <dbReference type="EMBL" id="BCN29532.1"/>
    </source>
</evidence>
<dbReference type="CDD" id="cd01130">
    <property type="entry name" value="VirB11-like_ATPase"/>
    <property type="match status" value="1"/>
</dbReference>
<dbReference type="GO" id="GO:0016887">
    <property type="term" value="F:ATP hydrolysis activity"/>
    <property type="evidence" value="ECO:0007669"/>
    <property type="project" value="InterPro"/>
</dbReference>
<name>A0A7R7EIR2_9FIRM</name>
<evidence type="ECO:0000256" key="1">
    <source>
        <dbReference type="ARBA" id="ARBA00006611"/>
    </source>
</evidence>
<dbReference type="InterPro" id="IPR001482">
    <property type="entry name" value="T2SS/T4SS_dom"/>
</dbReference>
<dbReference type="PANTHER" id="PTHR30486:SF6">
    <property type="entry name" value="TYPE IV PILUS RETRACTATION ATPASE PILT"/>
    <property type="match status" value="1"/>
</dbReference>